<protein>
    <submittedName>
        <fullName evidence="3">Periplasmic heavy metal sensor</fullName>
    </submittedName>
</protein>
<evidence type="ECO:0000256" key="1">
    <source>
        <dbReference type="SAM" id="MobiDB-lite"/>
    </source>
</evidence>
<dbReference type="Pfam" id="PF13801">
    <property type="entry name" value="Metal_resist"/>
    <property type="match status" value="1"/>
</dbReference>
<evidence type="ECO:0000313" key="2">
    <source>
        <dbReference type="EMBL" id="GGI01447.1"/>
    </source>
</evidence>
<dbReference type="Proteomes" id="UP000818603">
    <property type="component" value="Unassembled WGS sequence"/>
</dbReference>
<dbReference type="RefSeq" id="WP_166426610.1">
    <property type="nucleotide sequence ID" value="NZ_BMGZ01000004.1"/>
</dbReference>
<proteinExistence type="predicted"/>
<evidence type="ECO:0000313" key="5">
    <source>
        <dbReference type="Proteomes" id="UP000818603"/>
    </source>
</evidence>
<accession>A0A8J3A422</accession>
<comment type="caution">
    <text evidence="2">The sequence shown here is derived from an EMBL/GenBank/DDBJ whole genome shotgun (WGS) entry which is preliminary data.</text>
</comment>
<name>A0A8J3A422_9PROT</name>
<dbReference type="EMBL" id="BMGZ01000004">
    <property type="protein sequence ID" value="GGI01447.1"/>
    <property type="molecule type" value="Genomic_DNA"/>
</dbReference>
<reference evidence="2" key="3">
    <citation type="submission" date="2020-09" db="EMBL/GenBank/DDBJ databases">
        <authorList>
            <person name="Sun Q."/>
            <person name="Zhou Y."/>
        </authorList>
    </citation>
    <scope>NUCLEOTIDE SEQUENCE</scope>
    <source>
        <strain evidence="2">CGMCC 1.14984</strain>
    </source>
</reference>
<dbReference type="EMBL" id="VCJR02000006">
    <property type="protein sequence ID" value="NHK29601.1"/>
    <property type="molecule type" value="Genomic_DNA"/>
</dbReference>
<reference evidence="2" key="1">
    <citation type="journal article" date="2014" name="Int. J. Syst. Evol. Microbiol.">
        <title>Complete genome sequence of Corynebacterium casei LMG S-19264T (=DSM 44701T), isolated from a smear-ripened cheese.</title>
        <authorList>
            <consortium name="US DOE Joint Genome Institute (JGI-PGF)"/>
            <person name="Walter F."/>
            <person name="Albersmeier A."/>
            <person name="Kalinowski J."/>
            <person name="Ruckert C."/>
        </authorList>
    </citation>
    <scope>NUCLEOTIDE SEQUENCE</scope>
    <source>
        <strain evidence="2">CGMCC 1.14984</strain>
    </source>
</reference>
<evidence type="ECO:0000313" key="4">
    <source>
        <dbReference type="Proteomes" id="UP000621856"/>
    </source>
</evidence>
<dbReference type="Gene3D" id="1.20.120.1490">
    <property type="match status" value="1"/>
</dbReference>
<reference evidence="3 5" key="2">
    <citation type="submission" date="2020-02" db="EMBL/GenBank/DDBJ databases">
        <title>Genome sequence of Parvularcula flava strain NH6-79.</title>
        <authorList>
            <person name="Abdul Karim M.H."/>
            <person name="Lam M.Q."/>
            <person name="Chen S.J."/>
            <person name="Yahya A."/>
            <person name="Shahir S."/>
            <person name="Shamsir M.S."/>
            <person name="Chong C.S."/>
        </authorList>
    </citation>
    <scope>NUCLEOTIDE SEQUENCE [LARGE SCALE GENOMIC DNA]</scope>
    <source>
        <strain evidence="3 5">NH6-79</strain>
    </source>
</reference>
<keyword evidence="5" id="KW-1185">Reference proteome</keyword>
<dbReference type="InterPro" id="IPR025961">
    <property type="entry name" value="Metal_resist"/>
</dbReference>
<evidence type="ECO:0000313" key="3">
    <source>
        <dbReference type="EMBL" id="NHK29601.1"/>
    </source>
</evidence>
<organism evidence="2 4">
    <name type="scientific">Aquisalinus luteolus</name>
    <dbReference type="NCBI Taxonomy" id="1566827"/>
    <lineage>
        <taxon>Bacteria</taxon>
        <taxon>Pseudomonadati</taxon>
        <taxon>Pseudomonadota</taxon>
        <taxon>Alphaproteobacteria</taxon>
        <taxon>Parvularculales</taxon>
        <taxon>Parvularculaceae</taxon>
        <taxon>Aquisalinus</taxon>
    </lineage>
</organism>
<sequence length="186" mass="21757">MRFALIASLVVNVFLAFAILSGSLLHNGKPPKDGPRHHDMRGGEDLFLSPRAFEDLPEEFRQEMREKIRAQIPAARDLHREIWKKRREALELMRQADFDEAAFRQLSQEIRTLDAEGKALMYATVLDMVASLPDEERIAFAERVIEQDEEMRARWRDRADKWREDREGSRDMRPVPVEDMGPPEEE</sequence>
<dbReference type="AlphaFoldDB" id="A0A8J3A422"/>
<dbReference type="Proteomes" id="UP000621856">
    <property type="component" value="Unassembled WGS sequence"/>
</dbReference>
<feature type="region of interest" description="Disordered" evidence="1">
    <location>
        <begin position="150"/>
        <end position="186"/>
    </location>
</feature>
<feature type="compositionally biased region" description="Basic and acidic residues" evidence="1">
    <location>
        <begin position="150"/>
        <end position="173"/>
    </location>
</feature>
<gene>
    <name evidence="3" type="ORF">FF098_016965</name>
    <name evidence="2" type="ORF">GCM10011355_32110</name>
</gene>